<keyword evidence="2" id="KW-1185">Reference proteome</keyword>
<dbReference type="Proteomes" id="UP001247805">
    <property type="component" value="Unassembled WGS sequence"/>
</dbReference>
<dbReference type="RefSeq" id="WP_316024798.1">
    <property type="nucleotide sequence ID" value="NZ_JAWDIO010000002.1"/>
</dbReference>
<sequence length="645" mass="66810">MQTTPLLRDVVVTFSAQLGSLTTSTALTDDHGIAQVTLSATDADVSAGIATATAVVNDIDLASSLNYEIQAAGAIGEQVIRLGHFDENGQFVENQMGVSTRNNAGDVEISAGGTLGLSIALVDENDQRILTQTPVTFTSNCVADGLASIDTLVNTINGVASATFEDQTCAGGTGNNDAIVASIVSNNSTLTLSQSISIQAESIGSLAFISAEPTTLVLRGTGGQSSASVSTLVFQVNGALGNPLAQQEVTFGLNTKTGDLSLSAERGITNSQGQVSTRVTAGGVPTSVRVTAEVETDSGDIIVTQSDLLSVNTGLPDQNSITLSADNLNPEAFNIDEQQVNLVVRLADTFNNPVPDGTSVSFTTEGGSIDGNCVTVSGACGVTWTSANPRVPDHRITILATAIGHETLFDSNGNNIYDDADGNGFNDNTDSGFGTSLYGQTGFVDISEAWRDDNENRIFDNGEIFLDYNADNEFNLADGFYPDSNNFTSENTVFNGPHCTGSSCGSVAEQTTTMHVRRAIVLVTSSSAAQIDILDSGAAVVASNYQNTVATTAIDQNASQSFTLVFADTARQPIASGSSIVVSTNAGELSGATNFVMPSTNVNSDFRTTFVLTNTEDEAKSATVVVQITSPSGIESTSSMVVALN</sequence>
<dbReference type="EMBL" id="JAWDIO010000002">
    <property type="protein sequence ID" value="MDU0353104.1"/>
    <property type="molecule type" value="Genomic_DNA"/>
</dbReference>
<gene>
    <name evidence="1" type="ORF">RS130_03410</name>
</gene>
<evidence type="ECO:0000313" key="1">
    <source>
        <dbReference type="EMBL" id="MDU0353104.1"/>
    </source>
</evidence>
<organism evidence="1 2">
    <name type="scientific">Paraglaciecola aquimarina</name>
    <dbReference type="NCBI Taxonomy" id="1235557"/>
    <lineage>
        <taxon>Bacteria</taxon>
        <taxon>Pseudomonadati</taxon>
        <taxon>Pseudomonadota</taxon>
        <taxon>Gammaproteobacteria</taxon>
        <taxon>Alteromonadales</taxon>
        <taxon>Alteromonadaceae</taxon>
        <taxon>Paraglaciecola</taxon>
    </lineage>
</organism>
<dbReference type="InterPro" id="IPR013783">
    <property type="entry name" value="Ig-like_fold"/>
</dbReference>
<name>A0ABU3SSW1_9ALTE</name>
<accession>A0ABU3SSW1</accession>
<comment type="caution">
    <text evidence="1">The sequence shown here is derived from an EMBL/GenBank/DDBJ whole genome shotgun (WGS) entry which is preliminary data.</text>
</comment>
<reference evidence="1 2" key="1">
    <citation type="submission" date="2023-10" db="EMBL/GenBank/DDBJ databases">
        <title>Glaciecola aquimarina strain GGW-M5 nov., isolated from a coastal seawater.</title>
        <authorList>
            <person name="Bayburt H."/>
            <person name="Kim J.M."/>
            <person name="Choi B.J."/>
            <person name="Jeon C.O."/>
        </authorList>
    </citation>
    <scope>NUCLEOTIDE SEQUENCE [LARGE SCALE GENOMIC DNA]</scope>
    <source>
        <strain evidence="1 2">KCTC 32108</strain>
    </source>
</reference>
<evidence type="ECO:0000313" key="2">
    <source>
        <dbReference type="Proteomes" id="UP001247805"/>
    </source>
</evidence>
<dbReference type="SUPFAM" id="SSF49373">
    <property type="entry name" value="Invasin/intimin cell-adhesion fragments"/>
    <property type="match status" value="2"/>
</dbReference>
<dbReference type="Gene3D" id="2.60.40.10">
    <property type="entry name" value="Immunoglobulins"/>
    <property type="match status" value="3"/>
</dbReference>
<protein>
    <submittedName>
        <fullName evidence="1">Ig-like protein, group 1</fullName>
    </submittedName>
</protein>
<dbReference type="InterPro" id="IPR008964">
    <property type="entry name" value="Invasin/intimin_cell_adhesion"/>
</dbReference>
<proteinExistence type="predicted"/>